<comment type="caution">
    <text evidence="3">The sequence shown here is derived from an EMBL/GenBank/DDBJ whole genome shotgun (WGS) entry which is preliminary data.</text>
</comment>
<evidence type="ECO:0000313" key="4">
    <source>
        <dbReference type="Proteomes" id="UP001417504"/>
    </source>
</evidence>
<dbReference type="GO" id="GO:0003676">
    <property type="term" value="F:nucleic acid binding"/>
    <property type="evidence" value="ECO:0007669"/>
    <property type="project" value="InterPro"/>
</dbReference>
<feature type="domain" description="U1-type" evidence="2">
    <location>
        <begin position="21"/>
        <end position="55"/>
    </location>
</feature>
<dbReference type="AlphaFoldDB" id="A0AAP0JCD2"/>
<feature type="region of interest" description="Disordered" evidence="1">
    <location>
        <begin position="203"/>
        <end position="222"/>
    </location>
</feature>
<name>A0AAP0JCD2_9MAGN</name>
<dbReference type="EMBL" id="JBBNAE010000004">
    <property type="protein sequence ID" value="KAK9130353.1"/>
    <property type="molecule type" value="Genomic_DNA"/>
</dbReference>
<dbReference type="Gene3D" id="3.30.160.60">
    <property type="entry name" value="Classic Zinc Finger"/>
    <property type="match status" value="2"/>
</dbReference>
<protein>
    <recommendedName>
        <fullName evidence="2">U1-type domain-containing protein</fullName>
    </recommendedName>
</protein>
<evidence type="ECO:0000259" key="2">
    <source>
        <dbReference type="SMART" id="SM00451"/>
    </source>
</evidence>
<dbReference type="InterPro" id="IPR013087">
    <property type="entry name" value="Znf_C2H2_type"/>
</dbReference>
<evidence type="ECO:0000313" key="3">
    <source>
        <dbReference type="EMBL" id="KAK9130353.1"/>
    </source>
</evidence>
<evidence type="ECO:0000256" key="1">
    <source>
        <dbReference type="SAM" id="MobiDB-lite"/>
    </source>
</evidence>
<keyword evidence="4" id="KW-1185">Reference proteome</keyword>
<sequence length="335" mass="37533">MILEQEEKKEGKLPIEALKEKFIFWCEDCRLGLHCESAIDSHLKGKKHMARLRAQKKVVATNATTSSHGISIMEGVFVGTHNNAIGIADGEANVASSKSRTGREEGRKLTIEDFKKKFKFWCKDCQIGCHNMVVMNGHLKGKKHMAQLQVKKEQCAGSSASATIYTNIGSTGKDDSSEEGFEEALDDFDGEQQIAFKGGLVADEEEEEVGKPKPTTSPNISGTKEKFYNVGDKKFIISYNWQKKKPKVWDCSLYKVSVSSEQALNEHLQEKKHLEKTYDTTIHQRNSGKLKGKNNGILSLEHECEVKLELNEENVKFRIVQPDFSAQPTTSSFQA</sequence>
<dbReference type="SUPFAM" id="SSF57667">
    <property type="entry name" value="beta-beta-alpha zinc fingers"/>
    <property type="match status" value="2"/>
</dbReference>
<accession>A0AAP0JCD2</accession>
<dbReference type="PANTHER" id="PTHR47487:SF8">
    <property type="entry name" value="OS08G0270900 PROTEIN"/>
    <property type="match status" value="1"/>
</dbReference>
<dbReference type="GO" id="GO:0008270">
    <property type="term" value="F:zinc ion binding"/>
    <property type="evidence" value="ECO:0007669"/>
    <property type="project" value="InterPro"/>
</dbReference>
<feature type="domain" description="U1-type" evidence="2">
    <location>
        <begin position="117"/>
        <end position="151"/>
    </location>
</feature>
<dbReference type="InterPro" id="IPR003604">
    <property type="entry name" value="Matrin/U1-like-C_Znf_C2H2"/>
</dbReference>
<feature type="domain" description="U1-type" evidence="2">
    <location>
        <begin position="245"/>
        <end position="280"/>
    </location>
</feature>
<gene>
    <name evidence="3" type="ORF">Sjap_010840</name>
</gene>
<dbReference type="InterPro" id="IPR036236">
    <property type="entry name" value="Znf_C2H2_sf"/>
</dbReference>
<dbReference type="Proteomes" id="UP001417504">
    <property type="component" value="Unassembled WGS sequence"/>
</dbReference>
<proteinExistence type="predicted"/>
<dbReference type="Pfam" id="PF12874">
    <property type="entry name" value="zf-met"/>
    <property type="match status" value="2"/>
</dbReference>
<reference evidence="3 4" key="1">
    <citation type="submission" date="2024-01" db="EMBL/GenBank/DDBJ databases">
        <title>Genome assemblies of Stephania.</title>
        <authorList>
            <person name="Yang L."/>
        </authorList>
    </citation>
    <scope>NUCLEOTIDE SEQUENCE [LARGE SCALE GENOMIC DNA]</scope>
    <source>
        <strain evidence="3">QJT</strain>
        <tissue evidence="3">Leaf</tissue>
    </source>
</reference>
<dbReference type="PANTHER" id="PTHR47487">
    <property type="entry name" value="OS06G0651300 PROTEIN-RELATED"/>
    <property type="match status" value="1"/>
</dbReference>
<dbReference type="SMART" id="SM00451">
    <property type="entry name" value="ZnF_U1"/>
    <property type="match status" value="3"/>
</dbReference>
<organism evidence="3 4">
    <name type="scientific">Stephania japonica</name>
    <dbReference type="NCBI Taxonomy" id="461633"/>
    <lineage>
        <taxon>Eukaryota</taxon>
        <taxon>Viridiplantae</taxon>
        <taxon>Streptophyta</taxon>
        <taxon>Embryophyta</taxon>
        <taxon>Tracheophyta</taxon>
        <taxon>Spermatophyta</taxon>
        <taxon>Magnoliopsida</taxon>
        <taxon>Ranunculales</taxon>
        <taxon>Menispermaceae</taxon>
        <taxon>Menispermoideae</taxon>
        <taxon>Cissampelideae</taxon>
        <taxon>Stephania</taxon>
    </lineage>
</organism>